<feature type="binding site" evidence="12">
    <location>
        <position position="170"/>
    </location>
    <ligand>
        <name>[4Fe-4S] cluster</name>
        <dbReference type="ChEBI" id="CHEBI:49883"/>
        <note>4Fe-4S-S-AdoMet</note>
    </ligand>
</feature>
<feature type="active site" description="S-methylcysteine intermediate" evidence="12">
    <location>
        <position position="382"/>
    </location>
</feature>
<evidence type="ECO:0000256" key="11">
    <source>
        <dbReference type="ARBA" id="ARBA00023014"/>
    </source>
</evidence>
<reference evidence="15 16" key="2">
    <citation type="submission" date="2018-03" db="EMBL/GenBank/DDBJ databases">
        <title>The ancient ancestry and fast evolution of plastids.</title>
        <authorList>
            <person name="Moore K.R."/>
            <person name="Magnabosco C."/>
            <person name="Momper L."/>
            <person name="Gold D.A."/>
            <person name="Bosak T."/>
            <person name="Fournier G.P."/>
        </authorList>
    </citation>
    <scope>NUCLEOTIDE SEQUENCE [LARGE SCALE GENOMIC DNA]</scope>
    <source>
        <strain evidence="15 16">ULC18</strain>
    </source>
</reference>
<dbReference type="EC" id="2.1.1.192" evidence="12"/>
<comment type="miscellaneous">
    <text evidence="12">Reaction proceeds by a ping-pong mechanism involving intermediate methylation of a conserved cysteine residue.</text>
</comment>
<evidence type="ECO:0000256" key="4">
    <source>
        <dbReference type="ARBA" id="ARBA00022552"/>
    </source>
</evidence>
<accession>A0A2T1EBU5</accession>
<dbReference type="SFLD" id="SFLDG01062">
    <property type="entry name" value="methyltransferase_(Class_A)"/>
    <property type="match status" value="1"/>
</dbReference>
<feature type="binding site" evidence="12">
    <location>
        <position position="240"/>
    </location>
    <ligand>
        <name>S-adenosyl-L-methionine</name>
        <dbReference type="ChEBI" id="CHEBI:59789"/>
    </ligand>
</feature>
<dbReference type="GO" id="GO:0019843">
    <property type="term" value="F:rRNA binding"/>
    <property type="evidence" value="ECO:0007669"/>
    <property type="project" value="UniProtKB-UniRule"/>
</dbReference>
<dbReference type="Gene3D" id="3.20.20.70">
    <property type="entry name" value="Aldolase class I"/>
    <property type="match status" value="1"/>
</dbReference>
<keyword evidence="2 12" id="KW-0004">4Fe-4S</keyword>
<dbReference type="GO" id="GO:0000049">
    <property type="term" value="F:tRNA binding"/>
    <property type="evidence" value="ECO:0007669"/>
    <property type="project" value="UniProtKB-UniRule"/>
</dbReference>
<dbReference type="Gene3D" id="1.10.150.530">
    <property type="match status" value="1"/>
</dbReference>
<comment type="caution">
    <text evidence="12">Lacks conserved residue(s) required for the propagation of feature annotation.</text>
</comment>
<feature type="binding site" evidence="12">
    <location>
        <begin position="210"/>
        <end position="211"/>
    </location>
    <ligand>
        <name>S-adenosyl-L-methionine</name>
        <dbReference type="ChEBI" id="CHEBI:59789"/>
    </ligand>
</feature>
<dbReference type="GO" id="GO:0030488">
    <property type="term" value="P:tRNA methylation"/>
    <property type="evidence" value="ECO:0007669"/>
    <property type="project" value="UniProtKB-UniRule"/>
</dbReference>
<dbReference type="GO" id="GO:0005737">
    <property type="term" value="C:cytoplasm"/>
    <property type="evidence" value="ECO:0007669"/>
    <property type="project" value="UniProtKB-SubCell"/>
</dbReference>
<dbReference type="PROSITE" id="PS51918">
    <property type="entry name" value="RADICAL_SAM"/>
    <property type="match status" value="1"/>
</dbReference>
<dbReference type="PANTHER" id="PTHR30544:SF5">
    <property type="entry name" value="RADICAL SAM CORE DOMAIN-CONTAINING PROTEIN"/>
    <property type="match status" value="1"/>
</dbReference>
<feature type="binding site" evidence="12">
    <location>
        <begin position="263"/>
        <end position="265"/>
    </location>
    <ligand>
        <name>S-adenosyl-L-methionine</name>
        <dbReference type="ChEBI" id="CHEBI:59789"/>
    </ligand>
</feature>
<keyword evidence="7 12" id="KW-0949">S-adenosyl-L-methionine</keyword>
<dbReference type="GO" id="GO:0002935">
    <property type="term" value="F:tRNA (adenine(37)-C2)-methyltransferase activity"/>
    <property type="evidence" value="ECO:0007669"/>
    <property type="project" value="UniProtKB-UniRule"/>
</dbReference>
<dbReference type="InterPro" id="IPR048641">
    <property type="entry name" value="RlmN_N"/>
</dbReference>
<evidence type="ECO:0000256" key="2">
    <source>
        <dbReference type="ARBA" id="ARBA00022485"/>
    </source>
</evidence>
<dbReference type="RefSeq" id="WP_106256063.1">
    <property type="nucleotide sequence ID" value="NZ_CAWNSW010000027.1"/>
</dbReference>
<dbReference type="OrthoDB" id="9793973at2"/>
<comment type="subcellular location">
    <subcellularLocation>
        <location evidence="1 12">Cytoplasm</location>
    </subcellularLocation>
</comment>
<dbReference type="GO" id="GO:0070040">
    <property type="term" value="F:rRNA (adenine(2503)-C2-)-methyltransferase activity"/>
    <property type="evidence" value="ECO:0007669"/>
    <property type="project" value="UniProtKB-UniRule"/>
</dbReference>
<dbReference type="HAMAP" id="MF_01849">
    <property type="entry name" value="RNA_methyltr_RlmN"/>
    <property type="match status" value="1"/>
</dbReference>
<evidence type="ECO:0000256" key="5">
    <source>
        <dbReference type="ARBA" id="ARBA00022603"/>
    </source>
</evidence>
<feature type="binding site" evidence="12">
    <location>
        <position position="339"/>
    </location>
    <ligand>
        <name>S-adenosyl-L-methionine</name>
        <dbReference type="ChEBI" id="CHEBI:59789"/>
    </ligand>
</feature>
<dbReference type="SFLD" id="SFLDS00029">
    <property type="entry name" value="Radical_SAM"/>
    <property type="match status" value="1"/>
</dbReference>
<sequence>MSLSLQTSSPLLGKSLAELTEWVQQQGQRPYRGKQLHEWLYQKGVRSLTDISVFSKEWRAELEGVDIGRSALHHRSAAPDGTVKFLLRLADGQIIETVGIPTFNWDREVEDRSQESGEQAGERTAFPTPDHSESTDSPTQNSKLRIQNSLDRLTVCVSSQVGCPMACDFCATGKGGFVRNLTTAEIVDQVLTVQADFQQRVSNVVFMGMGEPLLNTENVIAALRCLNQDVGIGQRTMTVSTVGIPDRIRKLAASQLRATLAVSLHASNQALREKLIPSARHYPLEALLDECREYVQLTGRRVTFEYILLAGLNDCPEHAIELAHHLRGFQSHVNLIPYNPISEVDYQRPSPQRIQTFVNALKAKHIVVSVRQSRGLAADAACGQLRASAAKKPATHSAVAKTHEASI</sequence>
<comment type="similarity">
    <text evidence="12">Belongs to the radical SAM superfamily. RlmN family.</text>
</comment>
<dbReference type="GO" id="GO:0051539">
    <property type="term" value="F:4 iron, 4 sulfur cluster binding"/>
    <property type="evidence" value="ECO:0007669"/>
    <property type="project" value="UniProtKB-UniRule"/>
</dbReference>
<evidence type="ECO:0000259" key="14">
    <source>
        <dbReference type="PROSITE" id="PS51918"/>
    </source>
</evidence>
<name>A0A2T1EBU5_9CYAN</name>
<dbReference type="EMBL" id="PVWK01000055">
    <property type="protein sequence ID" value="PSB30178.1"/>
    <property type="molecule type" value="Genomic_DNA"/>
</dbReference>
<evidence type="ECO:0000256" key="8">
    <source>
        <dbReference type="ARBA" id="ARBA00022694"/>
    </source>
</evidence>
<dbReference type="GO" id="GO:0070475">
    <property type="term" value="P:rRNA base methylation"/>
    <property type="evidence" value="ECO:0007669"/>
    <property type="project" value="UniProtKB-UniRule"/>
</dbReference>
<comment type="caution">
    <text evidence="15">The sequence shown here is derived from an EMBL/GenBank/DDBJ whole genome shotgun (WGS) entry which is preliminary data.</text>
</comment>
<evidence type="ECO:0000256" key="13">
    <source>
        <dbReference type="SAM" id="MobiDB-lite"/>
    </source>
</evidence>
<evidence type="ECO:0000256" key="6">
    <source>
        <dbReference type="ARBA" id="ARBA00022679"/>
    </source>
</evidence>
<organism evidence="15 16">
    <name type="scientific">Stenomitos frigidus ULC18</name>
    <dbReference type="NCBI Taxonomy" id="2107698"/>
    <lineage>
        <taxon>Bacteria</taxon>
        <taxon>Bacillati</taxon>
        <taxon>Cyanobacteriota</taxon>
        <taxon>Cyanophyceae</taxon>
        <taxon>Leptolyngbyales</taxon>
        <taxon>Leptolyngbyaceae</taxon>
        <taxon>Stenomitos</taxon>
    </lineage>
</organism>
<keyword evidence="9 12" id="KW-0479">Metal-binding</keyword>
<evidence type="ECO:0000313" key="16">
    <source>
        <dbReference type="Proteomes" id="UP000239576"/>
    </source>
</evidence>
<evidence type="ECO:0000256" key="3">
    <source>
        <dbReference type="ARBA" id="ARBA00022490"/>
    </source>
</evidence>
<dbReference type="Pfam" id="PF04055">
    <property type="entry name" value="Radical_SAM"/>
    <property type="match status" value="1"/>
</dbReference>
<keyword evidence="3 12" id="KW-0963">Cytoplasm</keyword>
<dbReference type="InterPro" id="IPR007197">
    <property type="entry name" value="rSAM"/>
</dbReference>
<keyword evidence="11 12" id="KW-0411">Iron-sulfur</keyword>
<dbReference type="InterPro" id="IPR058240">
    <property type="entry name" value="rSAM_sf"/>
</dbReference>
<reference evidence="16" key="1">
    <citation type="submission" date="2018-02" db="EMBL/GenBank/DDBJ databases">
        <authorList>
            <person name="Moore K."/>
            <person name="Momper L."/>
        </authorList>
    </citation>
    <scope>NUCLEOTIDE SEQUENCE [LARGE SCALE GENOMIC DNA]</scope>
    <source>
        <strain evidence="16">ULC18</strain>
    </source>
</reference>
<evidence type="ECO:0000313" key="15">
    <source>
        <dbReference type="EMBL" id="PSB30178.1"/>
    </source>
</evidence>
<dbReference type="Proteomes" id="UP000239576">
    <property type="component" value="Unassembled WGS sequence"/>
</dbReference>
<keyword evidence="10 12" id="KW-0408">Iron</keyword>
<keyword evidence="4 12" id="KW-0698">rRNA processing</keyword>
<proteinExistence type="inferred from homology"/>
<dbReference type="SUPFAM" id="SSF102114">
    <property type="entry name" value="Radical SAM enzymes"/>
    <property type="match status" value="1"/>
</dbReference>
<dbReference type="NCBIfam" id="TIGR00048">
    <property type="entry name" value="rRNA_mod_RlmN"/>
    <property type="match status" value="1"/>
</dbReference>
<keyword evidence="5 12" id="KW-0489">Methyltransferase</keyword>
<keyword evidence="16" id="KW-1185">Reference proteome</keyword>
<dbReference type="PIRSF" id="PIRSF006004">
    <property type="entry name" value="CHP00048"/>
    <property type="match status" value="1"/>
</dbReference>
<dbReference type="InterPro" id="IPR040072">
    <property type="entry name" value="Methyltransferase_A"/>
</dbReference>
<keyword evidence="8 12" id="KW-0819">tRNA processing</keyword>
<keyword evidence="12" id="KW-1015">Disulfide bond</keyword>
<feature type="binding site" evidence="12">
    <location>
        <position position="167"/>
    </location>
    <ligand>
        <name>[4Fe-4S] cluster</name>
        <dbReference type="ChEBI" id="CHEBI:49883"/>
        <note>4Fe-4S-S-AdoMet</note>
    </ligand>
</feature>
<dbReference type="SFLD" id="SFLDF00275">
    <property type="entry name" value="adenosine_C2_methyltransferase"/>
    <property type="match status" value="1"/>
</dbReference>
<feature type="active site" description="Proton acceptor" evidence="12">
    <location>
        <position position="96"/>
    </location>
</feature>
<evidence type="ECO:0000256" key="12">
    <source>
        <dbReference type="HAMAP-Rule" id="MF_01849"/>
    </source>
</evidence>
<evidence type="ECO:0000256" key="10">
    <source>
        <dbReference type="ARBA" id="ARBA00023004"/>
    </source>
</evidence>
<dbReference type="InterPro" id="IPR013785">
    <property type="entry name" value="Aldolase_TIM"/>
</dbReference>
<evidence type="ECO:0000256" key="7">
    <source>
        <dbReference type="ARBA" id="ARBA00022691"/>
    </source>
</evidence>
<evidence type="ECO:0000256" key="1">
    <source>
        <dbReference type="ARBA" id="ARBA00004496"/>
    </source>
</evidence>
<comment type="catalytic activity">
    <reaction evidence="12">
        <text>adenosine(37) in tRNA + 2 reduced [2Fe-2S]-[ferredoxin] + 2 S-adenosyl-L-methionine = 2-methyladenosine(37) in tRNA + 5'-deoxyadenosine + L-methionine + 2 oxidized [2Fe-2S]-[ferredoxin] + S-adenosyl-L-homocysteine</text>
        <dbReference type="Rhea" id="RHEA:43332"/>
        <dbReference type="Rhea" id="RHEA-COMP:10000"/>
        <dbReference type="Rhea" id="RHEA-COMP:10001"/>
        <dbReference type="Rhea" id="RHEA-COMP:10162"/>
        <dbReference type="Rhea" id="RHEA-COMP:10485"/>
        <dbReference type="ChEBI" id="CHEBI:17319"/>
        <dbReference type="ChEBI" id="CHEBI:33737"/>
        <dbReference type="ChEBI" id="CHEBI:33738"/>
        <dbReference type="ChEBI" id="CHEBI:57844"/>
        <dbReference type="ChEBI" id="CHEBI:57856"/>
        <dbReference type="ChEBI" id="CHEBI:59789"/>
        <dbReference type="ChEBI" id="CHEBI:74411"/>
        <dbReference type="ChEBI" id="CHEBI:74497"/>
        <dbReference type="EC" id="2.1.1.192"/>
    </reaction>
</comment>
<dbReference type="CDD" id="cd01335">
    <property type="entry name" value="Radical_SAM"/>
    <property type="match status" value="1"/>
</dbReference>
<comment type="cofactor">
    <cofactor evidence="12">
        <name>[4Fe-4S] cluster</name>
        <dbReference type="ChEBI" id="CHEBI:49883"/>
    </cofactor>
    <text evidence="12">Binds 1 [4Fe-4S] cluster. The cluster is coordinated with 3 cysteines and an exchangeable S-adenosyl-L-methionine.</text>
</comment>
<protein>
    <recommendedName>
        <fullName evidence="12">Probable dual-specificity RNA methyltransferase RlmN</fullName>
        <ecNumber evidence="12">2.1.1.192</ecNumber>
    </recommendedName>
    <alternativeName>
        <fullName evidence="12">23S rRNA (adenine(2503)-C(2))-methyltransferase</fullName>
    </alternativeName>
    <alternativeName>
        <fullName evidence="12">23S rRNA m2A2503 methyltransferase</fullName>
    </alternativeName>
    <alternativeName>
        <fullName evidence="12">Ribosomal RNA large subunit methyltransferase N</fullName>
    </alternativeName>
    <alternativeName>
        <fullName evidence="12">tRNA (adenine(37)-C(2))-methyltransferase</fullName>
    </alternativeName>
    <alternativeName>
        <fullName evidence="12">tRNA m2A37 methyltransferase</fullName>
    </alternativeName>
</protein>
<gene>
    <name evidence="12 15" type="primary">rlmN</name>
    <name evidence="15" type="ORF">C7B82_09500</name>
</gene>
<dbReference type="PANTHER" id="PTHR30544">
    <property type="entry name" value="23S RRNA METHYLTRANSFERASE"/>
    <property type="match status" value="1"/>
</dbReference>
<dbReference type="InterPro" id="IPR027492">
    <property type="entry name" value="RNA_MTrfase_RlmN"/>
</dbReference>
<dbReference type="Pfam" id="PF21016">
    <property type="entry name" value="RlmN_N"/>
    <property type="match status" value="1"/>
</dbReference>
<dbReference type="AlphaFoldDB" id="A0A2T1EBU5"/>
<feature type="binding site" evidence="12">
    <location>
        <position position="163"/>
    </location>
    <ligand>
        <name>[4Fe-4S] cluster</name>
        <dbReference type="ChEBI" id="CHEBI:49883"/>
        <note>4Fe-4S-S-AdoMet</note>
    </ligand>
</feature>
<feature type="region of interest" description="Disordered" evidence="13">
    <location>
        <begin position="109"/>
        <end position="142"/>
    </location>
</feature>
<keyword evidence="6 12" id="KW-0808">Transferase</keyword>
<dbReference type="InterPro" id="IPR004383">
    <property type="entry name" value="rRNA_lsu_MTrfase_RlmN/Cfr"/>
</dbReference>
<comment type="catalytic activity">
    <reaction evidence="12">
        <text>adenosine(2503) in 23S rRNA + 2 reduced [2Fe-2S]-[ferredoxin] + 2 S-adenosyl-L-methionine = 2-methyladenosine(2503) in 23S rRNA + 5'-deoxyadenosine + L-methionine + 2 oxidized [2Fe-2S]-[ferredoxin] + S-adenosyl-L-homocysteine</text>
        <dbReference type="Rhea" id="RHEA:42916"/>
        <dbReference type="Rhea" id="RHEA-COMP:10000"/>
        <dbReference type="Rhea" id="RHEA-COMP:10001"/>
        <dbReference type="Rhea" id="RHEA-COMP:10152"/>
        <dbReference type="Rhea" id="RHEA-COMP:10282"/>
        <dbReference type="ChEBI" id="CHEBI:17319"/>
        <dbReference type="ChEBI" id="CHEBI:33737"/>
        <dbReference type="ChEBI" id="CHEBI:33738"/>
        <dbReference type="ChEBI" id="CHEBI:57844"/>
        <dbReference type="ChEBI" id="CHEBI:57856"/>
        <dbReference type="ChEBI" id="CHEBI:59789"/>
        <dbReference type="ChEBI" id="CHEBI:74411"/>
        <dbReference type="ChEBI" id="CHEBI:74497"/>
        <dbReference type="EC" id="2.1.1.192"/>
    </reaction>
</comment>
<evidence type="ECO:0000256" key="9">
    <source>
        <dbReference type="ARBA" id="ARBA00022723"/>
    </source>
</evidence>
<comment type="function">
    <text evidence="12">Specifically methylates position 2 of adenine 2503 in 23S rRNA and position 2 of adenine 37 in tRNAs.</text>
</comment>
<dbReference type="GO" id="GO:0046872">
    <property type="term" value="F:metal ion binding"/>
    <property type="evidence" value="ECO:0007669"/>
    <property type="project" value="UniProtKB-KW"/>
</dbReference>
<feature type="domain" description="Radical SAM core" evidence="14">
    <location>
        <begin position="149"/>
        <end position="377"/>
    </location>
</feature>